<dbReference type="EMBL" id="CP012600">
    <property type="protein sequence ID" value="ALC81766.1"/>
    <property type="molecule type" value="Genomic_DNA"/>
</dbReference>
<dbReference type="Proteomes" id="UP000067625">
    <property type="component" value="Chromosome"/>
</dbReference>
<proteinExistence type="predicted"/>
<dbReference type="OrthoDB" id="2604310at2"/>
<dbReference type="RefSeq" id="WP_053603533.1">
    <property type="nucleotide sequence ID" value="NZ_CP012600.1"/>
</dbReference>
<reference evidence="2" key="1">
    <citation type="submission" date="2015-08" db="EMBL/GenBank/DDBJ databases">
        <title>Genome sequencing project for genomic taxonomy and phylogenomics of Bacillus-like bacteria.</title>
        <authorList>
            <person name="Liu B."/>
            <person name="Wang J."/>
            <person name="Zhu Y."/>
            <person name="Liu G."/>
            <person name="Chen Q."/>
            <person name="Chen Z."/>
            <person name="Lan J."/>
            <person name="Che J."/>
            <person name="Ge C."/>
            <person name="Shi H."/>
            <person name="Pan Z."/>
            <person name="Liu X."/>
        </authorList>
    </citation>
    <scope>NUCLEOTIDE SEQUENCE [LARGE SCALE GENOMIC DNA]</scope>
    <source>
        <strain evidence="2">FJAT-4402</strain>
    </source>
</reference>
<organism evidence="1 2">
    <name type="scientific">Bacillus gobiensis</name>
    <dbReference type="NCBI Taxonomy" id="1441095"/>
    <lineage>
        <taxon>Bacteria</taxon>
        <taxon>Bacillati</taxon>
        <taxon>Bacillota</taxon>
        <taxon>Bacilli</taxon>
        <taxon>Bacillales</taxon>
        <taxon>Bacillaceae</taxon>
        <taxon>Bacillus</taxon>
    </lineage>
</organism>
<evidence type="ECO:0008006" key="3">
    <source>
        <dbReference type="Google" id="ProtNLM"/>
    </source>
</evidence>
<sequence>MSTTQKEQSVLLEPLLNVLLKIDGSTTLALESMTQSELELQLISHTVVPEEQLPPEVKIAFTGNGPFIKRRTSLMIGNEMISENIVYYDLSLFSNGLSIDLNNGEVPIGKLIKSTEYRRDILFSGWISPQQIKSFGFTIGKRSPLKKYKIVKNNSCWFYIYELFNTDIIYQNLSPS</sequence>
<dbReference type="PATRIC" id="fig|1441095.3.peg.2034"/>
<protein>
    <recommendedName>
        <fullName evidence="3">Chorismate lyase</fullName>
    </recommendedName>
</protein>
<keyword evidence="2" id="KW-1185">Reference proteome</keyword>
<accession>A0A0M3R9P1</accession>
<dbReference type="SUPFAM" id="SSF64288">
    <property type="entry name" value="Chorismate lyase-like"/>
    <property type="match status" value="1"/>
</dbReference>
<dbReference type="AlphaFoldDB" id="A0A0M3R9P1"/>
<reference evidence="1 2" key="2">
    <citation type="journal article" date="2016" name="Int. J. Syst. Evol. Microbiol.">
        <title>Bacillus gobiensis sp. nov., isolated from a soil sample.</title>
        <authorList>
            <person name="Liu B."/>
            <person name="Liu G.H."/>
            <person name="Cetin S."/>
            <person name="Schumann P."/>
            <person name="Pan Z.Z."/>
            <person name="Chen Q.Q."/>
        </authorList>
    </citation>
    <scope>NUCLEOTIDE SEQUENCE [LARGE SCALE GENOMIC DNA]</scope>
    <source>
        <strain evidence="1 2">FJAT-4402</strain>
    </source>
</reference>
<name>A0A0M3R9P1_9BACI</name>
<gene>
    <name evidence="1" type="ORF">AM592_09235</name>
</gene>
<evidence type="ECO:0000313" key="2">
    <source>
        <dbReference type="Proteomes" id="UP000067625"/>
    </source>
</evidence>
<dbReference type="Pfam" id="PF01947">
    <property type="entry name" value="Rv2949c-like"/>
    <property type="match status" value="1"/>
</dbReference>
<dbReference type="InterPro" id="IPR002800">
    <property type="entry name" value="Rv2949c-like"/>
</dbReference>
<dbReference type="Gene3D" id="3.40.1410.10">
    <property type="entry name" value="Chorismate lyase-like"/>
    <property type="match status" value="1"/>
</dbReference>
<dbReference type="STRING" id="1441095.AM592_09235"/>
<dbReference type="InterPro" id="IPR028978">
    <property type="entry name" value="Chorismate_lyase_/UTRA_dom_sf"/>
</dbReference>
<evidence type="ECO:0000313" key="1">
    <source>
        <dbReference type="EMBL" id="ALC81766.1"/>
    </source>
</evidence>